<sequence>MPKPLLLRRPSGFYVRFYVPARWRASLGLGRYLVRSLAGFDADSARLEAARLGYALGQWFSAAKQGAGVSFTKSKDELDDYLRSLRRLEVTTPEGYHFKTDGSEHEARELRHMLADLRANRAAQSYAVAPPPPAPESSKPLLSERIDLFLTQFKARKVSAGNVLDTAYTLRLLLGLVGDKPLAEVAAPDMDILMDALANLPPNASKDRVLRDLSPQEVIAKAKREGIEPIAFRTREKHLDRLRAFFNWAIEREDIKRNPAASLHFLSREQEETRDRRAFTPEELAIIFDPDRRAEHCTTPAQWWCPLVALFTGARVAEVALLRVSDLVQVDGAYGFQFHWKVKNANSRRFVPLHIELLRVGITEYRRLVEQALGPEAPLFPSLSADPVDALGDWFNRTYLRKVCGLTDPKLVYYCFRHTFATLADRAGIIDARIAEITGHSARGSILRWHYIDPGTVRQKCETLRAVQPSMPPSAHYPKALFVDYLNTYPKALKRARSMAAKRVAKKQKPAKG</sequence>
<dbReference type="InterPro" id="IPR002104">
    <property type="entry name" value="Integrase_catalytic"/>
</dbReference>
<name>A0A316IRX3_9GAMM</name>
<dbReference type="PROSITE" id="PS51898">
    <property type="entry name" value="TYR_RECOMBINASE"/>
    <property type="match status" value="1"/>
</dbReference>
<dbReference type="SUPFAM" id="SSF56349">
    <property type="entry name" value="DNA breaking-rejoining enzymes"/>
    <property type="match status" value="1"/>
</dbReference>
<reference evidence="6 7" key="1">
    <citation type="submission" date="2018-05" db="EMBL/GenBank/DDBJ databases">
        <title>Genomic Encyclopedia of Type Strains, Phase IV (KMG-IV): sequencing the most valuable type-strain genomes for metagenomic binning, comparative biology and taxonomic classification.</title>
        <authorList>
            <person name="Goeker M."/>
        </authorList>
    </citation>
    <scope>NUCLEOTIDE SEQUENCE [LARGE SCALE GENOMIC DNA]</scope>
    <source>
        <strain evidence="6 7">DSM 14263</strain>
    </source>
</reference>
<dbReference type="AlphaFoldDB" id="A0A316IRX3"/>
<dbReference type="GO" id="GO:0003677">
    <property type="term" value="F:DNA binding"/>
    <property type="evidence" value="ECO:0007669"/>
    <property type="project" value="UniProtKB-KW"/>
</dbReference>
<dbReference type="InterPro" id="IPR010998">
    <property type="entry name" value="Integrase_recombinase_N"/>
</dbReference>
<evidence type="ECO:0000256" key="1">
    <source>
        <dbReference type="ARBA" id="ARBA00008857"/>
    </source>
</evidence>
<dbReference type="InterPro" id="IPR011010">
    <property type="entry name" value="DNA_brk_join_enz"/>
</dbReference>
<evidence type="ECO:0000256" key="3">
    <source>
        <dbReference type="ARBA" id="ARBA00023125"/>
    </source>
</evidence>
<organism evidence="6 7">
    <name type="scientific">Fulvimonas soli</name>
    <dbReference type="NCBI Taxonomy" id="155197"/>
    <lineage>
        <taxon>Bacteria</taxon>
        <taxon>Pseudomonadati</taxon>
        <taxon>Pseudomonadota</taxon>
        <taxon>Gammaproteobacteria</taxon>
        <taxon>Lysobacterales</taxon>
        <taxon>Rhodanobacteraceae</taxon>
        <taxon>Fulvimonas</taxon>
    </lineage>
</organism>
<keyword evidence="4" id="KW-0233">DNA recombination</keyword>
<dbReference type="CDD" id="cd01184">
    <property type="entry name" value="INT_C_like_1"/>
    <property type="match status" value="1"/>
</dbReference>
<keyword evidence="3" id="KW-0238">DNA-binding</keyword>
<dbReference type="GO" id="GO:0006310">
    <property type="term" value="P:DNA recombination"/>
    <property type="evidence" value="ECO:0007669"/>
    <property type="project" value="UniProtKB-KW"/>
</dbReference>
<evidence type="ECO:0000256" key="2">
    <source>
        <dbReference type="ARBA" id="ARBA00022908"/>
    </source>
</evidence>
<dbReference type="PANTHER" id="PTHR30349">
    <property type="entry name" value="PHAGE INTEGRASE-RELATED"/>
    <property type="match status" value="1"/>
</dbReference>
<dbReference type="PANTHER" id="PTHR30349:SF41">
    <property type="entry name" value="INTEGRASE_RECOMBINASE PROTEIN MJ0367-RELATED"/>
    <property type="match status" value="1"/>
</dbReference>
<accession>A0A316IRX3</accession>
<evidence type="ECO:0000313" key="6">
    <source>
        <dbReference type="EMBL" id="PWK89861.1"/>
    </source>
</evidence>
<dbReference type="RefSeq" id="WP_109722975.1">
    <property type="nucleotide sequence ID" value="NZ_MSZV01000007.1"/>
</dbReference>
<proteinExistence type="inferred from homology"/>
<dbReference type="GO" id="GO:0015074">
    <property type="term" value="P:DNA integration"/>
    <property type="evidence" value="ECO:0007669"/>
    <property type="project" value="UniProtKB-KW"/>
</dbReference>
<gene>
    <name evidence="6" type="ORF">C7456_104215</name>
</gene>
<comment type="similarity">
    <text evidence="1">Belongs to the 'phage' integrase family.</text>
</comment>
<evidence type="ECO:0000259" key="5">
    <source>
        <dbReference type="PROSITE" id="PS51898"/>
    </source>
</evidence>
<dbReference type="EMBL" id="QGHC01000004">
    <property type="protein sequence ID" value="PWK89861.1"/>
    <property type="molecule type" value="Genomic_DNA"/>
</dbReference>
<evidence type="ECO:0000256" key="4">
    <source>
        <dbReference type="ARBA" id="ARBA00023172"/>
    </source>
</evidence>
<evidence type="ECO:0000313" key="7">
    <source>
        <dbReference type="Proteomes" id="UP000245812"/>
    </source>
</evidence>
<dbReference type="Gene3D" id="1.10.443.10">
    <property type="entry name" value="Intergrase catalytic core"/>
    <property type="match status" value="1"/>
</dbReference>
<keyword evidence="2" id="KW-0229">DNA integration</keyword>
<keyword evidence="7" id="KW-1185">Reference proteome</keyword>
<dbReference type="Gene3D" id="1.10.150.130">
    <property type="match status" value="1"/>
</dbReference>
<dbReference type="InterPro" id="IPR050090">
    <property type="entry name" value="Tyrosine_recombinase_XerCD"/>
</dbReference>
<dbReference type="Proteomes" id="UP000245812">
    <property type="component" value="Unassembled WGS sequence"/>
</dbReference>
<dbReference type="OrthoDB" id="9784724at2"/>
<comment type="caution">
    <text evidence="6">The sequence shown here is derived from an EMBL/GenBank/DDBJ whole genome shotgun (WGS) entry which is preliminary data.</text>
</comment>
<protein>
    <recommendedName>
        <fullName evidence="5">Tyr recombinase domain-containing protein</fullName>
    </recommendedName>
</protein>
<feature type="domain" description="Tyr recombinase" evidence="5">
    <location>
        <begin position="274"/>
        <end position="465"/>
    </location>
</feature>
<dbReference type="InterPro" id="IPR013762">
    <property type="entry name" value="Integrase-like_cat_sf"/>
</dbReference>